<gene>
    <name evidence="2" type="ORF">FHS42_006246</name>
</gene>
<evidence type="ECO:0000313" key="3">
    <source>
        <dbReference type="Proteomes" id="UP000588098"/>
    </source>
</evidence>
<reference evidence="2 3" key="1">
    <citation type="submission" date="2020-08" db="EMBL/GenBank/DDBJ databases">
        <title>Genomic Encyclopedia of Type Strains, Phase III (KMG-III): the genomes of soil and plant-associated and newly described type strains.</title>
        <authorList>
            <person name="Whitman W."/>
        </authorList>
    </citation>
    <scope>NUCLEOTIDE SEQUENCE [LARGE SCALE GENOMIC DNA]</scope>
    <source>
        <strain evidence="2 3">CECT 8305</strain>
    </source>
</reference>
<evidence type="ECO:0000313" key="2">
    <source>
        <dbReference type="EMBL" id="MBB5939154.1"/>
    </source>
</evidence>
<dbReference type="EMBL" id="JACHJL010000021">
    <property type="protein sequence ID" value="MBB5939154.1"/>
    <property type="molecule type" value="Genomic_DNA"/>
</dbReference>
<feature type="region of interest" description="Disordered" evidence="1">
    <location>
        <begin position="1"/>
        <end position="52"/>
    </location>
</feature>
<proteinExistence type="predicted"/>
<dbReference type="Proteomes" id="UP000588098">
    <property type="component" value="Unassembled WGS sequence"/>
</dbReference>
<accession>A0A7W9QFQ0</accession>
<name>A0A7W9QFQ0_9ACTN</name>
<keyword evidence="3" id="KW-1185">Reference proteome</keyword>
<feature type="region of interest" description="Disordered" evidence="1">
    <location>
        <begin position="133"/>
        <end position="155"/>
    </location>
</feature>
<organism evidence="2 3">
    <name type="scientific">Streptomyces zagrosensis</name>
    <dbReference type="NCBI Taxonomy" id="1042984"/>
    <lineage>
        <taxon>Bacteria</taxon>
        <taxon>Bacillati</taxon>
        <taxon>Actinomycetota</taxon>
        <taxon>Actinomycetes</taxon>
        <taxon>Kitasatosporales</taxon>
        <taxon>Streptomycetaceae</taxon>
        <taxon>Streptomyces</taxon>
    </lineage>
</organism>
<dbReference type="AlphaFoldDB" id="A0A7W9QFQ0"/>
<comment type="caution">
    <text evidence="2">The sequence shown here is derived from an EMBL/GenBank/DDBJ whole genome shotgun (WGS) entry which is preliminary data.</text>
</comment>
<evidence type="ECO:0000256" key="1">
    <source>
        <dbReference type="SAM" id="MobiDB-lite"/>
    </source>
</evidence>
<sequence>MSGFPPRNSRNACPRVSASGHQPESRETRHTSELPRALGPPSRRPWCSRATSGIRRNGFGEVAKSRGHGWFRAGSSEQQTGACRETFRPGASARRCPGGCTHVCRPTAPVVATGDSTTLSFGVIGVSEAKEIAMPSPRRSSPVLASGPDAALPRPMRARQLPGDMRHHPRYADSRSGACVCQWRHPALLVTLPQADHRLRAEAERPAPRAWARSTSGTLSPARTHHRWAREFGRRQALKTMRAGSAIGRCVSDARP</sequence>
<protein>
    <submittedName>
        <fullName evidence="2">Uncharacterized protein</fullName>
    </submittedName>
</protein>
<feature type="compositionally biased region" description="Basic and acidic residues" evidence="1">
    <location>
        <begin position="23"/>
        <end position="33"/>
    </location>
</feature>